<reference evidence="2 3" key="1">
    <citation type="submission" date="2017-09" db="EMBL/GenBank/DDBJ databases">
        <title>Depth-based differentiation of microbial function through sediment-hosted aquifers and enrichment of novel symbionts in the deep terrestrial subsurface.</title>
        <authorList>
            <person name="Probst A.J."/>
            <person name="Ladd B."/>
            <person name="Jarett J.K."/>
            <person name="Geller-Mcgrath D.E."/>
            <person name="Sieber C.M."/>
            <person name="Emerson J.B."/>
            <person name="Anantharaman K."/>
            <person name="Thomas B.C."/>
            <person name="Malmstrom R."/>
            <person name="Stieglmeier M."/>
            <person name="Klingl A."/>
            <person name="Woyke T."/>
            <person name="Ryan C.M."/>
            <person name="Banfield J.F."/>
        </authorList>
    </citation>
    <scope>NUCLEOTIDE SEQUENCE [LARGE SCALE GENOMIC DNA]</scope>
    <source>
        <strain evidence="2">CG12_big_fil_rev_8_21_14_0_65_43_15</strain>
    </source>
</reference>
<proteinExistence type="predicted"/>
<dbReference type="Proteomes" id="UP000231267">
    <property type="component" value="Unassembled WGS sequence"/>
</dbReference>
<evidence type="ECO:0000256" key="1">
    <source>
        <dbReference type="SAM" id="Phobius"/>
    </source>
</evidence>
<protein>
    <recommendedName>
        <fullName evidence="4">Type 4 fimbrial biogenesis protein PilX N-terminal domain-containing protein</fullName>
    </recommendedName>
</protein>
<accession>A0A2J0LM98</accession>
<feature type="transmembrane region" description="Helical" evidence="1">
    <location>
        <begin position="6"/>
        <end position="31"/>
    </location>
</feature>
<name>A0A2J0LM98_9BACT</name>
<sequence>MTDNKGISVAGVIAIMLILSLLSIVGVSLLGSTSSLGLDYMQSQQVFYIAEAGREWYIEQIQADNNWSDNASSGDKGPKNFANGSFTITVSDCQTDSLDMVSTAVLTGYENQALQRVVSCHVERGIPDAFNYALYVGGNITSQGADNFTVTGEQAEGVTNFPSVNFFYYQSIADHVISGNHTFASGTYSGVWYVDGNVTVNSNVAINGSIISTGNIDMNHNENITITAVSPNPALIAEGNFQFQDSDHITITGLIYVGANLSGNFLMQKAEDINFTGSVLVAGNFNLQNSEDVNITYDELILDGLPPGLSGGSSSVVASGWKEVL</sequence>
<dbReference type="EMBL" id="PFGP01000032">
    <property type="protein sequence ID" value="PIW66723.1"/>
    <property type="molecule type" value="Genomic_DNA"/>
</dbReference>
<evidence type="ECO:0000313" key="3">
    <source>
        <dbReference type="Proteomes" id="UP000231267"/>
    </source>
</evidence>
<dbReference type="AlphaFoldDB" id="A0A2J0LM98"/>
<keyword evidence="1" id="KW-0812">Transmembrane</keyword>
<keyword evidence="1" id="KW-1133">Transmembrane helix</keyword>
<organism evidence="2 3">
    <name type="scientific">Candidatus Taenaricola geysiri</name>
    <dbReference type="NCBI Taxonomy" id="1974752"/>
    <lineage>
        <taxon>Bacteria</taxon>
        <taxon>Pseudomonadati</taxon>
        <taxon>Candidatus Omnitrophota</taxon>
        <taxon>Candidatus Taenaricola</taxon>
    </lineage>
</organism>
<evidence type="ECO:0008006" key="4">
    <source>
        <dbReference type="Google" id="ProtNLM"/>
    </source>
</evidence>
<evidence type="ECO:0000313" key="2">
    <source>
        <dbReference type="EMBL" id="PIW66723.1"/>
    </source>
</evidence>
<gene>
    <name evidence="2" type="ORF">COW11_01860</name>
</gene>
<keyword evidence="1" id="KW-0472">Membrane</keyword>
<comment type="caution">
    <text evidence="2">The sequence shown here is derived from an EMBL/GenBank/DDBJ whole genome shotgun (WGS) entry which is preliminary data.</text>
</comment>